<gene>
    <name evidence="1" type="ORF">PMAYCL1PPCAC_00542</name>
</gene>
<proteinExistence type="predicted"/>
<comment type="caution">
    <text evidence="1">The sequence shown here is derived from an EMBL/GenBank/DDBJ whole genome shotgun (WGS) entry which is preliminary data.</text>
</comment>
<dbReference type="EMBL" id="BTRK01000001">
    <property type="protein sequence ID" value="GMR30347.1"/>
    <property type="molecule type" value="Genomic_DNA"/>
</dbReference>
<accession>A0AAN5C534</accession>
<protein>
    <submittedName>
        <fullName evidence="1">Uncharacterized protein</fullName>
    </submittedName>
</protein>
<evidence type="ECO:0000313" key="2">
    <source>
        <dbReference type="Proteomes" id="UP001328107"/>
    </source>
</evidence>
<evidence type="ECO:0000313" key="1">
    <source>
        <dbReference type="EMBL" id="GMR30347.1"/>
    </source>
</evidence>
<dbReference type="AlphaFoldDB" id="A0AAN5C534"/>
<organism evidence="1 2">
    <name type="scientific">Pristionchus mayeri</name>
    <dbReference type="NCBI Taxonomy" id="1317129"/>
    <lineage>
        <taxon>Eukaryota</taxon>
        <taxon>Metazoa</taxon>
        <taxon>Ecdysozoa</taxon>
        <taxon>Nematoda</taxon>
        <taxon>Chromadorea</taxon>
        <taxon>Rhabditida</taxon>
        <taxon>Rhabditina</taxon>
        <taxon>Diplogasteromorpha</taxon>
        <taxon>Diplogasteroidea</taxon>
        <taxon>Neodiplogasteridae</taxon>
        <taxon>Pristionchus</taxon>
    </lineage>
</organism>
<dbReference type="Proteomes" id="UP001328107">
    <property type="component" value="Unassembled WGS sequence"/>
</dbReference>
<name>A0AAN5C534_9BILA</name>
<keyword evidence="2" id="KW-1185">Reference proteome</keyword>
<feature type="non-terminal residue" evidence="1">
    <location>
        <position position="1"/>
    </location>
</feature>
<reference evidence="2" key="1">
    <citation type="submission" date="2022-10" db="EMBL/GenBank/DDBJ databases">
        <title>Genome assembly of Pristionchus species.</title>
        <authorList>
            <person name="Yoshida K."/>
            <person name="Sommer R.J."/>
        </authorList>
    </citation>
    <scope>NUCLEOTIDE SEQUENCE [LARGE SCALE GENOMIC DNA]</scope>
    <source>
        <strain evidence="2">RS5460</strain>
    </source>
</reference>
<feature type="non-terminal residue" evidence="1">
    <location>
        <position position="94"/>
    </location>
</feature>
<sequence length="94" mass="10923">EDEGLLDVLKLFPKRAEIEFLDIKFCGSDKFRNEVYDLIKDFERIGSLTLTSKSEENEFPMDGLLLDYSKLKHKDLSVNTNGNITQDTIHHVYK</sequence>